<reference evidence="3" key="1">
    <citation type="journal article" date="2014" name="Front. Microbiol.">
        <title>High frequency of phylogenetically diverse reductive dehalogenase-homologous genes in deep subseafloor sedimentary metagenomes.</title>
        <authorList>
            <person name="Kawai M."/>
            <person name="Futagami T."/>
            <person name="Toyoda A."/>
            <person name="Takaki Y."/>
            <person name="Nishi S."/>
            <person name="Hori S."/>
            <person name="Arai W."/>
            <person name="Tsubouchi T."/>
            <person name="Morono Y."/>
            <person name="Uchiyama I."/>
            <person name="Ito T."/>
            <person name="Fujiyama A."/>
            <person name="Inagaki F."/>
            <person name="Takami H."/>
        </authorList>
    </citation>
    <scope>NUCLEOTIDE SEQUENCE</scope>
    <source>
        <strain evidence="3">Expedition CK06-06</strain>
    </source>
</reference>
<organism evidence="3">
    <name type="scientific">marine sediment metagenome</name>
    <dbReference type="NCBI Taxonomy" id="412755"/>
    <lineage>
        <taxon>unclassified sequences</taxon>
        <taxon>metagenomes</taxon>
        <taxon>ecological metagenomes</taxon>
    </lineage>
</organism>
<comment type="caution">
    <text evidence="3">The sequence shown here is derived from an EMBL/GenBank/DDBJ whole genome shotgun (WGS) entry which is preliminary data.</text>
</comment>
<proteinExistence type="predicted"/>
<dbReference type="Gene3D" id="3.30.420.40">
    <property type="match status" value="1"/>
</dbReference>
<dbReference type="PANTHER" id="PTHR43095:SF5">
    <property type="entry name" value="XYLULOSE KINASE"/>
    <property type="match status" value="1"/>
</dbReference>
<evidence type="ECO:0000256" key="2">
    <source>
        <dbReference type="ARBA" id="ARBA00022777"/>
    </source>
</evidence>
<evidence type="ECO:0000313" key="3">
    <source>
        <dbReference type="EMBL" id="GAG88091.1"/>
    </source>
</evidence>
<name>X1CV86_9ZZZZ</name>
<keyword evidence="2" id="KW-0418">Kinase</keyword>
<gene>
    <name evidence="3" type="ORF">S01H4_32430</name>
</gene>
<dbReference type="InterPro" id="IPR050406">
    <property type="entry name" value="FGGY_Carb_Kinase"/>
</dbReference>
<evidence type="ECO:0000256" key="1">
    <source>
        <dbReference type="ARBA" id="ARBA00022679"/>
    </source>
</evidence>
<keyword evidence="1" id="KW-0808">Transferase</keyword>
<dbReference type="AlphaFoldDB" id="X1CV86"/>
<sequence length="111" mass="11948">MKTSEHSSFHHNIFGPWDIIGHLSKEAANHCALIEGIPIAAGAGDTTTSYLGAGIVKPGIIFDVAGTASVLASCTNEFSPDLKYKTVMCSRSVIQNLFSPRYSFQPNHPKK</sequence>
<accession>X1CV86</accession>
<evidence type="ECO:0008006" key="4">
    <source>
        <dbReference type="Google" id="ProtNLM"/>
    </source>
</evidence>
<protein>
    <recommendedName>
        <fullName evidence="4">Carbohydrate kinase FGGY N-terminal domain-containing protein</fullName>
    </recommendedName>
</protein>
<dbReference type="PANTHER" id="PTHR43095">
    <property type="entry name" value="SUGAR KINASE"/>
    <property type="match status" value="1"/>
</dbReference>
<dbReference type="EMBL" id="BART01016952">
    <property type="protein sequence ID" value="GAG88091.1"/>
    <property type="molecule type" value="Genomic_DNA"/>
</dbReference>
<dbReference type="GO" id="GO:0016301">
    <property type="term" value="F:kinase activity"/>
    <property type="evidence" value="ECO:0007669"/>
    <property type="project" value="UniProtKB-KW"/>
</dbReference>